<name>A0A1Q3A6V6_ZYGRO</name>
<reference evidence="2 3" key="1">
    <citation type="submission" date="2016-08" db="EMBL/GenBank/DDBJ databases">
        <title>Draft genome sequence of allopolyploid Zygosaccharomyces rouxii.</title>
        <authorList>
            <person name="Watanabe J."/>
            <person name="Uehara K."/>
            <person name="Mogi Y."/>
            <person name="Tsukioka Y."/>
        </authorList>
    </citation>
    <scope>NUCLEOTIDE SEQUENCE [LARGE SCALE GENOMIC DNA]</scope>
    <source>
        <strain evidence="2 3">NBRC 110957</strain>
    </source>
</reference>
<evidence type="ECO:0008006" key="4">
    <source>
        <dbReference type="Google" id="ProtNLM"/>
    </source>
</evidence>
<dbReference type="PROSITE" id="PS50012">
    <property type="entry name" value="RCC1_3"/>
    <property type="match status" value="2"/>
</dbReference>
<dbReference type="InterPro" id="IPR009091">
    <property type="entry name" value="RCC1/BLIP-II"/>
</dbReference>
<dbReference type="GO" id="GO:0005737">
    <property type="term" value="C:cytoplasm"/>
    <property type="evidence" value="ECO:0007669"/>
    <property type="project" value="TreeGrafter"/>
</dbReference>
<accession>A0A1Q3A6V6</accession>
<feature type="repeat" description="RCC1" evidence="1">
    <location>
        <begin position="514"/>
        <end position="584"/>
    </location>
</feature>
<proteinExistence type="predicted"/>
<feature type="repeat" description="RCC1" evidence="1">
    <location>
        <begin position="110"/>
        <end position="190"/>
    </location>
</feature>
<dbReference type="Gene3D" id="2.130.10.30">
    <property type="entry name" value="Regulator of chromosome condensation 1/beta-lactamase-inhibitor protein II"/>
    <property type="match status" value="2"/>
</dbReference>
<organism evidence="2 3">
    <name type="scientific">Zygosaccharomyces rouxii</name>
    <dbReference type="NCBI Taxonomy" id="4956"/>
    <lineage>
        <taxon>Eukaryota</taxon>
        <taxon>Fungi</taxon>
        <taxon>Dikarya</taxon>
        <taxon>Ascomycota</taxon>
        <taxon>Saccharomycotina</taxon>
        <taxon>Saccharomycetes</taxon>
        <taxon>Saccharomycetales</taxon>
        <taxon>Saccharomycetaceae</taxon>
        <taxon>Zygosaccharomyces</taxon>
    </lineage>
</organism>
<dbReference type="InterPro" id="IPR051553">
    <property type="entry name" value="Ran_GTPase-activating"/>
</dbReference>
<dbReference type="InterPro" id="IPR000408">
    <property type="entry name" value="Reg_chr_condens"/>
</dbReference>
<comment type="caution">
    <text evidence="2">The sequence shown here is derived from an EMBL/GenBank/DDBJ whole genome shotgun (WGS) entry which is preliminary data.</text>
</comment>
<dbReference type="OrthoDB" id="61110at2759"/>
<dbReference type="Pfam" id="PF13540">
    <property type="entry name" value="RCC1_2"/>
    <property type="match status" value="1"/>
</dbReference>
<dbReference type="PANTHER" id="PTHR45982">
    <property type="entry name" value="REGULATOR OF CHROMOSOME CONDENSATION"/>
    <property type="match status" value="1"/>
</dbReference>
<sequence length="585" mass="65189">MNDSQDQKLSTGYDNLSPDIVQATLPFLSPGDIRHLSHTNKYFHKLLNFDSSETLWHVLYNKAFGTPYGNDEPFVAKGSGELKTCSESIMIQRYPDQNWHDRYKIRAEEAKLYTWGCFKHARLGYTATSNENLKEANMNSLGGRVKFGVNTPTAVPWNPKDEQHADNDNDDDAIIQISSGGFSFQILTKSGKLYSTGSTFTGGHRGPGPIAGEHDFDPLKAAIRELEESFHHTHQGTGGQINTTGAIGISPPSLGPHQNLYEPLEEMEAKTTEKVPGNEHIRRMFARNCFEMFTSETLSFNVDQEKLNSIKFIAVVSGRSHFLAMDEERDLYSWDSPDSEFGVKLRFDGLPSKNTNPIVKIGCGWDLNCAFIYKIGLVVWNTRKALQKGQLSSAVDYKIIPNTGDVTGPGKVVDFACFQGDCIIYITNEGEKIWRYYRGVVHDLELPLEGQLSKLSSCISSLVLFTDQSCYTLKVNDGNVDIEDLTKILLDDPDDRIISLSSGDYHTVALTCKGVLYSWGLESQLCGCLGLGSPHNVINDHNIGRWESLRNMRVVKPQKIKLDNNYTCVAVCAGGWQTGALIIKE</sequence>
<evidence type="ECO:0000256" key="1">
    <source>
        <dbReference type="PROSITE-ProRule" id="PRU00235"/>
    </source>
</evidence>
<dbReference type="Proteomes" id="UP000187013">
    <property type="component" value="Unassembled WGS sequence"/>
</dbReference>
<dbReference type="SUPFAM" id="SSF81383">
    <property type="entry name" value="F-box domain"/>
    <property type="match status" value="1"/>
</dbReference>
<gene>
    <name evidence="2" type="ORF">ZYGR_0AD06480</name>
</gene>
<dbReference type="PROSITE" id="PS00626">
    <property type="entry name" value="RCC1_2"/>
    <property type="match status" value="1"/>
</dbReference>
<dbReference type="EMBL" id="BDGX01000030">
    <property type="protein sequence ID" value="GAV51465.1"/>
    <property type="molecule type" value="Genomic_DNA"/>
</dbReference>
<dbReference type="GO" id="GO:0005085">
    <property type="term" value="F:guanyl-nucleotide exchange factor activity"/>
    <property type="evidence" value="ECO:0007669"/>
    <property type="project" value="TreeGrafter"/>
</dbReference>
<dbReference type="InterPro" id="IPR036047">
    <property type="entry name" value="F-box-like_dom_sf"/>
</dbReference>
<dbReference type="PANTHER" id="PTHR45982:SF6">
    <property type="entry name" value="SCF-ASSOCIATED FACTOR 1"/>
    <property type="match status" value="1"/>
</dbReference>
<evidence type="ECO:0000313" key="3">
    <source>
        <dbReference type="Proteomes" id="UP000187013"/>
    </source>
</evidence>
<protein>
    <recommendedName>
        <fullName evidence="4">F-box domain-containing protein</fullName>
    </recommendedName>
</protein>
<evidence type="ECO:0000313" key="2">
    <source>
        <dbReference type="EMBL" id="GAV51465.1"/>
    </source>
</evidence>
<dbReference type="eggNOG" id="ENOG502QUVE">
    <property type="taxonomic scope" value="Eukaryota"/>
</dbReference>
<dbReference type="SUPFAM" id="SSF50985">
    <property type="entry name" value="RCC1/BLIP-II"/>
    <property type="match status" value="1"/>
</dbReference>
<dbReference type="AlphaFoldDB" id="A0A1Q3A6V6"/>